<reference evidence="2" key="1">
    <citation type="submission" date="2022-09" db="EMBL/GenBank/DDBJ databases">
        <title>Fusarium specimens isolated from Avocado Roots.</title>
        <authorList>
            <person name="Stajich J."/>
            <person name="Roper C."/>
            <person name="Heimlech-Rivalta G."/>
        </authorList>
    </citation>
    <scope>NUCLEOTIDE SEQUENCE</scope>
    <source>
        <strain evidence="2">CF00136</strain>
    </source>
</reference>
<feature type="compositionally biased region" description="Polar residues" evidence="1">
    <location>
        <begin position="1"/>
        <end position="14"/>
    </location>
</feature>
<sequence>MNDNVFNVKMLSQTPSKPRGRPPGSRNKKPRDFSQTPKPYTPKSYNTNKFILSDEQIRINLGRPEGEPSTDKRIGGASRTIFKITGQYPWKWAAGFPPRYWTVDIVRNLRQLIKGFNDKTPNSRDNNCQEVKHWLRDKASKRDKRAPRLTEDDLQDALKYYNIEIKTRVKMSQKITQTGPFTSAAEMVDSNYHVDEESDTESSLFIEDDYDERIAADYNQNNKSIIPLMSSNEATLQPQKRSGPSLECSQAHKRARIFDPKDTGHIQTDTAMSEDIAVSQEAPVSRNATTANDTCLSRFVPDTPYRPRDIADLIDGIDHLRSKDENEKEQITRTLTNLRASMRANEACITPSSIVNHTSLNKLRLILKKYKTEREDIQKGKEFFEQHHQDLALGAAFIAKNNRHYETSLRDCDELIKQTQLQIDQELKKTAERTSSIKAQLESDIAETLRLEARELKVVQDLEYFRVISSLVKLGPSGLETLLNNLKYDNVPLPTLVEEVRAVSAI</sequence>
<evidence type="ECO:0000313" key="3">
    <source>
        <dbReference type="Proteomes" id="UP001152049"/>
    </source>
</evidence>
<name>A0A9W8V7E4_9HYPO</name>
<protein>
    <submittedName>
        <fullName evidence="2">Uncharacterized protein</fullName>
    </submittedName>
</protein>
<evidence type="ECO:0000313" key="2">
    <source>
        <dbReference type="EMBL" id="KAJ4246568.1"/>
    </source>
</evidence>
<proteinExistence type="predicted"/>
<dbReference type="AlphaFoldDB" id="A0A9W8V7E4"/>
<dbReference type="EMBL" id="JAOQAZ010000042">
    <property type="protein sequence ID" value="KAJ4246568.1"/>
    <property type="molecule type" value="Genomic_DNA"/>
</dbReference>
<accession>A0A9W8V7E4</accession>
<feature type="compositionally biased region" description="Polar residues" evidence="1">
    <location>
        <begin position="33"/>
        <end position="46"/>
    </location>
</feature>
<keyword evidence="3" id="KW-1185">Reference proteome</keyword>
<dbReference type="OrthoDB" id="5089539at2759"/>
<organism evidence="2 3">
    <name type="scientific">Fusarium torreyae</name>
    <dbReference type="NCBI Taxonomy" id="1237075"/>
    <lineage>
        <taxon>Eukaryota</taxon>
        <taxon>Fungi</taxon>
        <taxon>Dikarya</taxon>
        <taxon>Ascomycota</taxon>
        <taxon>Pezizomycotina</taxon>
        <taxon>Sordariomycetes</taxon>
        <taxon>Hypocreomycetidae</taxon>
        <taxon>Hypocreales</taxon>
        <taxon>Nectriaceae</taxon>
        <taxon>Fusarium</taxon>
    </lineage>
</organism>
<feature type="region of interest" description="Disordered" evidence="1">
    <location>
        <begin position="1"/>
        <end position="46"/>
    </location>
</feature>
<dbReference type="Proteomes" id="UP001152049">
    <property type="component" value="Unassembled WGS sequence"/>
</dbReference>
<comment type="caution">
    <text evidence="2">The sequence shown here is derived from an EMBL/GenBank/DDBJ whole genome shotgun (WGS) entry which is preliminary data.</text>
</comment>
<gene>
    <name evidence="2" type="ORF">NW762_013509</name>
</gene>
<evidence type="ECO:0000256" key="1">
    <source>
        <dbReference type="SAM" id="MobiDB-lite"/>
    </source>
</evidence>